<dbReference type="AlphaFoldDB" id="A0A8J4UG68"/>
<sequence>MRGRVSFGIRPVRSACKFQVGSGNEAPCTESASGLHPVNILPDSLQRYLQGGSSVLALGPNGSQWIHHIT</sequence>
<proteinExistence type="predicted"/>
<name>A0A8J4UG68_CLAMG</name>
<evidence type="ECO:0000313" key="1">
    <source>
        <dbReference type="EMBL" id="KAF5898944.1"/>
    </source>
</evidence>
<keyword evidence="2" id="KW-1185">Reference proteome</keyword>
<organism evidence="1 2">
    <name type="scientific">Clarias magur</name>
    <name type="common">Asian catfish</name>
    <name type="synonym">Macropteronotus magur</name>
    <dbReference type="NCBI Taxonomy" id="1594786"/>
    <lineage>
        <taxon>Eukaryota</taxon>
        <taxon>Metazoa</taxon>
        <taxon>Chordata</taxon>
        <taxon>Craniata</taxon>
        <taxon>Vertebrata</taxon>
        <taxon>Euteleostomi</taxon>
        <taxon>Actinopterygii</taxon>
        <taxon>Neopterygii</taxon>
        <taxon>Teleostei</taxon>
        <taxon>Ostariophysi</taxon>
        <taxon>Siluriformes</taxon>
        <taxon>Clariidae</taxon>
        <taxon>Clarias</taxon>
    </lineage>
</organism>
<dbReference type="EMBL" id="QNUK01000183">
    <property type="protein sequence ID" value="KAF5898944.1"/>
    <property type="molecule type" value="Genomic_DNA"/>
</dbReference>
<accession>A0A8J4UG68</accession>
<protein>
    <submittedName>
        <fullName evidence="1">Transcription factor HIVEP2</fullName>
    </submittedName>
</protein>
<evidence type="ECO:0000313" key="2">
    <source>
        <dbReference type="Proteomes" id="UP000727407"/>
    </source>
</evidence>
<dbReference type="Proteomes" id="UP000727407">
    <property type="component" value="Unassembled WGS sequence"/>
</dbReference>
<feature type="non-terminal residue" evidence="1">
    <location>
        <position position="70"/>
    </location>
</feature>
<reference evidence="1" key="1">
    <citation type="submission" date="2020-07" db="EMBL/GenBank/DDBJ databases">
        <title>Clarias magur genome sequencing, assembly and annotation.</title>
        <authorList>
            <person name="Kushwaha B."/>
            <person name="Kumar R."/>
            <person name="Das P."/>
            <person name="Joshi C.G."/>
            <person name="Kumar D."/>
            <person name="Nagpure N.S."/>
            <person name="Pandey M."/>
            <person name="Agarwal S."/>
            <person name="Srivastava S."/>
            <person name="Singh M."/>
            <person name="Sahoo L."/>
            <person name="Jayasankar P."/>
            <person name="Meher P.K."/>
            <person name="Koringa P.G."/>
            <person name="Iquebal M.A."/>
            <person name="Das S.P."/>
            <person name="Bit A."/>
            <person name="Patnaik S."/>
            <person name="Patel N."/>
            <person name="Shah T.M."/>
            <person name="Hinsu A."/>
            <person name="Jena J.K."/>
        </authorList>
    </citation>
    <scope>NUCLEOTIDE SEQUENCE</scope>
    <source>
        <strain evidence="1">CIFAMagur01</strain>
        <tissue evidence="1">Testis</tissue>
    </source>
</reference>
<gene>
    <name evidence="1" type="primary">aul1</name>
    <name evidence="1" type="ORF">DAT39_011354</name>
</gene>
<comment type="caution">
    <text evidence="1">The sequence shown here is derived from an EMBL/GenBank/DDBJ whole genome shotgun (WGS) entry which is preliminary data.</text>
</comment>